<dbReference type="InterPro" id="IPR029132">
    <property type="entry name" value="CBAH/NAAA_C"/>
</dbReference>
<keyword evidence="6" id="KW-1185">Reference proteome</keyword>
<comment type="similarity">
    <text evidence="1">Belongs to the peptidase C59 family.</text>
</comment>
<dbReference type="InterPro" id="IPR029055">
    <property type="entry name" value="Ntn_hydrolases_N"/>
</dbReference>
<evidence type="ECO:0000256" key="3">
    <source>
        <dbReference type="SAM" id="MobiDB-lite"/>
    </source>
</evidence>
<dbReference type="PANTHER" id="PTHR35527">
    <property type="entry name" value="CHOLOYLGLYCINE HYDROLASE"/>
    <property type="match status" value="1"/>
</dbReference>
<gene>
    <name evidence="5" type="ORF">GCM10022252_54860</name>
</gene>
<evidence type="ECO:0000313" key="5">
    <source>
        <dbReference type="EMBL" id="GAA4200920.1"/>
    </source>
</evidence>
<evidence type="ECO:0000256" key="2">
    <source>
        <dbReference type="ARBA" id="ARBA00022801"/>
    </source>
</evidence>
<evidence type="ECO:0000259" key="4">
    <source>
        <dbReference type="Pfam" id="PF02275"/>
    </source>
</evidence>
<dbReference type="SUPFAM" id="SSF56235">
    <property type="entry name" value="N-terminal nucleophile aminohydrolases (Ntn hydrolases)"/>
    <property type="match status" value="1"/>
</dbReference>
<dbReference type="PANTHER" id="PTHR35527:SF2">
    <property type="entry name" value="HYDROLASE"/>
    <property type="match status" value="1"/>
</dbReference>
<dbReference type="RefSeq" id="WP_344920957.1">
    <property type="nucleotide sequence ID" value="NZ_BAABAQ010000011.1"/>
</dbReference>
<proteinExistence type="inferred from homology"/>
<feature type="domain" description="Choloylglycine hydrolase/NAAA C-terminal" evidence="4">
    <location>
        <begin position="221"/>
        <end position="318"/>
    </location>
</feature>
<name>A0ABP8B9H7_9ACTN</name>
<comment type="caution">
    <text evidence="5">The sequence shown here is derived from an EMBL/GenBank/DDBJ whole genome shotgun (WGS) entry which is preliminary data.</text>
</comment>
<organism evidence="5 6">
    <name type="scientific">Streptosporangium oxazolinicum</name>
    <dbReference type="NCBI Taxonomy" id="909287"/>
    <lineage>
        <taxon>Bacteria</taxon>
        <taxon>Bacillati</taxon>
        <taxon>Actinomycetota</taxon>
        <taxon>Actinomycetes</taxon>
        <taxon>Streptosporangiales</taxon>
        <taxon>Streptosporangiaceae</taxon>
        <taxon>Streptosporangium</taxon>
    </lineage>
</organism>
<feature type="region of interest" description="Disordered" evidence="3">
    <location>
        <begin position="37"/>
        <end position="103"/>
    </location>
</feature>
<evidence type="ECO:0000313" key="6">
    <source>
        <dbReference type="Proteomes" id="UP001501251"/>
    </source>
</evidence>
<dbReference type="Pfam" id="PF02275">
    <property type="entry name" value="CBAH"/>
    <property type="match status" value="1"/>
</dbReference>
<reference evidence="6" key="1">
    <citation type="journal article" date="2019" name="Int. J. Syst. Evol. Microbiol.">
        <title>The Global Catalogue of Microorganisms (GCM) 10K type strain sequencing project: providing services to taxonomists for standard genome sequencing and annotation.</title>
        <authorList>
            <consortium name="The Broad Institute Genomics Platform"/>
            <consortium name="The Broad Institute Genome Sequencing Center for Infectious Disease"/>
            <person name="Wu L."/>
            <person name="Ma J."/>
        </authorList>
    </citation>
    <scope>NUCLEOTIDE SEQUENCE [LARGE SCALE GENOMIC DNA]</scope>
    <source>
        <strain evidence="6">JCM 17388</strain>
    </source>
</reference>
<dbReference type="EMBL" id="BAABAQ010000011">
    <property type="protein sequence ID" value="GAA4200920.1"/>
    <property type="molecule type" value="Genomic_DNA"/>
</dbReference>
<protein>
    <recommendedName>
        <fullName evidence="4">Choloylglycine hydrolase/NAAA C-terminal domain-containing protein</fullName>
    </recommendedName>
</protein>
<accession>A0ABP8B9H7</accession>
<evidence type="ECO:0000256" key="1">
    <source>
        <dbReference type="ARBA" id="ARBA00006625"/>
    </source>
</evidence>
<dbReference type="Gene3D" id="3.60.60.10">
    <property type="entry name" value="Penicillin V Acylase, Chain A"/>
    <property type="match status" value="1"/>
</dbReference>
<dbReference type="Proteomes" id="UP001501251">
    <property type="component" value="Unassembled WGS sequence"/>
</dbReference>
<sequence>MDETRAARAGRPRGAAGTLVRAALAAAVVLPTGCATRASGAPTVPTVPIAPTATTASASRTTSTATAPAPRATPAATAPQPSPAADAGTRSGTEGEPLLRQSATDVARTIGSLRKIDDLPLYEMTFHGSYDREAPLGEEELAGRADGWACSLFALDGDRPLFGRNFDWDPNPALIVHADPPDGYASVSVVDLFHLIGGSAPPDLSAAPARRRMAHAVLAPFDGVNEKGLAIGMATSPEGGLPDRSPDRPDIGSVRVIRMMLDKAATVDEALAIMRRYDVDFTIGPQVHYLIADAAGGSAVVEYAEGRLNVIDDRVLTNFGMTGTSAAQRRADPRYRTLAEGLPAAGDWRDAMGLLQRVAQTHTRWSVVYDLTDATARVVAGRRWDTVHTVPLVQR</sequence>
<dbReference type="InterPro" id="IPR052193">
    <property type="entry name" value="Peptidase_C59"/>
</dbReference>
<feature type="compositionally biased region" description="Low complexity" evidence="3">
    <location>
        <begin position="41"/>
        <end position="85"/>
    </location>
</feature>
<keyword evidence="2" id="KW-0378">Hydrolase</keyword>